<proteinExistence type="predicted"/>
<gene>
    <name evidence="5" type="primary">bigR_1</name>
    <name evidence="5" type="ORF">NCTC10485_00050</name>
</gene>
<dbReference type="InterPro" id="IPR011991">
    <property type="entry name" value="ArsR-like_HTH"/>
</dbReference>
<sequence length="116" mass="12854">MAAFTLGGMQATLFGALAEPSRLRIVELLRTGPLSVGEIAEALDIRQPQVSKHLRVLDDSGLVSGAAQARRRIYRLEPEPFEEIARWAGSFERLWEARLDSLGAYLDSITDGRDEN</sequence>
<dbReference type="SUPFAM" id="SSF46785">
    <property type="entry name" value="Winged helix' DNA-binding domain"/>
    <property type="match status" value="1"/>
</dbReference>
<dbReference type="Gene3D" id="1.10.10.10">
    <property type="entry name" value="Winged helix-like DNA-binding domain superfamily/Winged helix DNA-binding domain"/>
    <property type="match status" value="1"/>
</dbReference>
<keyword evidence="2" id="KW-0238">DNA-binding</keyword>
<dbReference type="EMBL" id="LR134355">
    <property type="protein sequence ID" value="VEG44095.1"/>
    <property type="molecule type" value="Genomic_DNA"/>
</dbReference>
<evidence type="ECO:0000256" key="1">
    <source>
        <dbReference type="ARBA" id="ARBA00023015"/>
    </source>
</evidence>
<evidence type="ECO:0000313" key="5">
    <source>
        <dbReference type="EMBL" id="VEG44095.1"/>
    </source>
</evidence>
<dbReference type="NCBIfam" id="NF033788">
    <property type="entry name" value="HTH_metalloreg"/>
    <property type="match status" value="1"/>
</dbReference>
<dbReference type="GO" id="GO:0003700">
    <property type="term" value="F:DNA-binding transcription factor activity"/>
    <property type="evidence" value="ECO:0007669"/>
    <property type="project" value="InterPro"/>
</dbReference>
<protein>
    <submittedName>
        <fullName evidence="5">Regulatory protein ArsR</fullName>
    </submittedName>
</protein>
<dbReference type="InterPro" id="IPR036388">
    <property type="entry name" value="WH-like_DNA-bd_sf"/>
</dbReference>
<dbReference type="InterPro" id="IPR051081">
    <property type="entry name" value="HTH_MetalResp_TranReg"/>
</dbReference>
<dbReference type="GO" id="GO:0003677">
    <property type="term" value="F:DNA binding"/>
    <property type="evidence" value="ECO:0007669"/>
    <property type="project" value="UniProtKB-KW"/>
</dbReference>
<dbReference type="SMART" id="SM00418">
    <property type="entry name" value="HTH_ARSR"/>
    <property type="match status" value="1"/>
</dbReference>
<evidence type="ECO:0000256" key="2">
    <source>
        <dbReference type="ARBA" id="ARBA00023125"/>
    </source>
</evidence>
<keyword evidence="3" id="KW-0804">Transcription</keyword>
<evidence type="ECO:0000256" key="3">
    <source>
        <dbReference type="ARBA" id="ARBA00023163"/>
    </source>
</evidence>
<name>A0A3S4RHU6_MYCCI</name>
<feature type="domain" description="HTH arsR-type" evidence="4">
    <location>
        <begin position="2"/>
        <end position="96"/>
    </location>
</feature>
<dbReference type="CDD" id="cd00090">
    <property type="entry name" value="HTH_ARSR"/>
    <property type="match status" value="1"/>
</dbReference>
<dbReference type="Pfam" id="PF01022">
    <property type="entry name" value="HTH_5"/>
    <property type="match status" value="1"/>
</dbReference>
<keyword evidence="1" id="KW-0805">Transcription regulation</keyword>
<dbReference type="AlphaFoldDB" id="A0A3S4RHU6"/>
<dbReference type="InterPro" id="IPR036390">
    <property type="entry name" value="WH_DNA-bd_sf"/>
</dbReference>
<dbReference type="PANTHER" id="PTHR33154:SF33">
    <property type="entry name" value="TRANSCRIPTIONAL REPRESSOR SDPR"/>
    <property type="match status" value="1"/>
</dbReference>
<reference evidence="5 6" key="1">
    <citation type="submission" date="2018-12" db="EMBL/GenBank/DDBJ databases">
        <authorList>
            <consortium name="Pathogen Informatics"/>
        </authorList>
    </citation>
    <scope>NUCLEOTIDE SEQUENCE [LARGE SCALE GENOMIC DNA]</scope>
    <source>
        <strain evidence="5 6">NCTC10485</strain>
    </source>
</reference>
<dbReference type="PRINTS" id="PR00778">
    <property type="entry name" value="HTHARSR"/>
</dbReference>
<evidence type="ECO:0000259" key="4">
    <source>
        <dbReference type="PROSITE" id="PS50987"/>
    </source>
</evidence>
<evidence type="ECO:0000313" key="6">
    <source>
        <dbReference type="Proteomes" id="UP000282551"/>
    </source>
</evidence>
<dbReference type="InterPro" id="IPR001845">
    <property type="entry name" value="HTH_ArsR_DNA-bd_dom"/>
</dbReference>
<organism evidence="5 6">
    <name type="scientific">Mycolicibacterium chitae</name>
    <name type="common">Mycobacterium chitae</name>
    <dbReference type="NCBI Taxonomy" id="1792"/>
    <lineage>
        <taxon>Bacteria</taxon>
        <taxon>Bacillati</taxon>
        <taxon>Actinomycetota</taxon>
        <taxon>Actinomycetes</taxon>
        <taxon>Mycobacteriales</taxon>
        <taxon>Mycobacteriaceae</taxon>
        <taxon>Mycolicibacterium</taxon>
    </lineage>
</organism>
<keyword evidence="6" id="KW-1185">Reference proteome</keyword>
<dbReference type="PROSITE" id="PS50987">
    <property type="entry name" value="HTH_ARSR_2"/>
    <property type="match status" value="1"/>
</dbReference>
<dbReference type="PANTHER" id="PTHR33154">
    <property type="entry name" value="TRANSCRIPTIONAL REGULATOR, ARSR FAMILY"/>
    <property type="match status" value="1"/>
</dbReference>
<accession>A0A3S4RHU6</accession>
<dbReference type="Proteomes" id="UP000282551">
    <property type="component" value="Chromosome"/>
</dbReference>